<dbReference type="AlphaFoldDB" id="A0A830I5B9"/>
<dbReference type="EMBL" id="BNJQ01000040">
    <property type="protein sequence ID" value="GHP12277.1"/>
    <property type="molecule type" value="Genomic_DNA"/>
</dbReference>
<gene>
    <name evidence="2" type="ORF">PPROV_001100500</name>
</gene>
<protein>
    <recommendedName>
        <fullName evidence="4">SnoaL-like domain-containing protein</fullName>
    </recommendedName>
</protein>
<reference evidence="2" key="1">
    <citation type="submission" date="2020-10" db="EMBL/GenBank/DDBJ databases">
        <title>Unveiling of a novel bifunctional photoreceptor, Dualchrome1, isolated from a cosmopolitan green alga.</title>
        <authorList>
            <person name="Suzuki S."/>
            <person name="Kawachi M."/>
        </authorList>
    </citation>
    <scope>NUCLEOTIDE SEQUENCE</scope>
    <source>
        <strain evidence="2">NIES 2893</strain>
    </source>
</reference>
<dbReference type="PANTHER" id="PTHR34123">
    <property type="entry name" value="OS04G0578200 PROTEIN"/>
    <property type="match status" value="1"/>
</dbReference>
<keyword evidence="3" id="KW-1185">Reference proteome</keyword>
<keyword evidence="1" id="KW-0732">Signal</keyword>
<feature type="chain" id="PRO_5032395971" description="SnoaL-like domain-containing protein" evidence="1">
    <location>
        <begin position="24"/>
        <end position="170"/>
    </location>
</feature>
<comment type="caution">
    <text evidence="2">The sequence shown here is derived from an EMBL/GenBank/DDBJ whole genome shotgun (WGS) entry which is preliminary data.</text>
</comment>
<accession>A0A830I5B9</accession>
<proteinExistence type="predicted"/>
<evidence type="ECO:0000313" key="3">
    <source>
        <dbReference type="Proteomes" id="UP000660262"/>
    </source>
</evidence>
<feature type="signal peptide" evidence="1">
    <location>
        <begin position="1"/>
        <end position="23"/>
    </location>
</feature>
<evidence type="ECO:0000256" key="1">
    <source>
        <dbReference type="SAM" id="SignalP"/>
    </source>
</evidence>
<dbReference type="OrthoDB" id="348976at2759"/>
<dbReference type="PANTHER" id="PTHR34123:SF1">
    <property type="entry name" value="OS04G0578200 PROTEIN"/>
    <property type="match status" value="1"/>
</dbReference>
<dbReference type="Proteomes" id="UP000660262">
    <property type="component" value="Unassembled WGS sequence"/>
</dbReference>
<evidence type="ECO:0000313" key="2">
    <source>
        <dbReference type="EMBL" id="GHP12277.1"/>
    </source>
</evidence>
<evidence type="ECO:0008006" key="4">
    <source>
        <dbReference type="Google" id="ProtNLM"/>
    </source>
</evidence>
<organism evidence="2 3">
    <name type="scientific">Pycnococcus provasolii</name>
    <dbReference type="NCBI Taxonomy" id="41880"/>
    <lineage>
        <taxon>Eukaryota</taxon>
        <taxon>Viridiplantae</taxon>
        <taxon>Chlorophyta</taxon>
        <taxon>Pseudoscourfieldiophyceae</taxon>
        <taxon>Pseudoscourfieldiales</taxon>
        <taxon>Pycnococcaceae</taxon>
        <taxon>Pycnococcus</taxon>
    </lineage>
</organism>
<sequence>MLTSAPLLMSSLGMLGVSKKASAEPSFPAGKLEVSTDELVSIIRADLAERQYLVNGNVSSNVYLDDCYFTDARDDFGPGLKKWQRGTSLLFVANKSFAELTGDVVFDPKTRTIEITKWRQQDYFRLPGTPHSPVFTGSVTLTLHPTFNLIARHDEKWDMDPDTITKQITF</sequence>
<name>A0A830I5B9_9CHLO</name>